<protein>
    <recommendedName>
        <fullName evidence="3">Organic solvent tolerance-like N-terminal domain-containing protein</fullName>
    </recommendedName>
</protein>
<proteinExistence type="predicted"/>
<feature type="compositionally biased region" description="Polar residues" evidence="2">
    <location>
        <begin position="40"/>
        <end position="59"/>
    </location>
</feature>
<reference evidence="4 5" key="1">
    <citation type="journal article" date="2010" name="Proc. Natl. Acad. Sci. U.S.A.">
        <title>A Nitrospira metagenome illuminates the physiology and evolution of globally important nitrite-oxidizing bacteria.</title>
        <authorList>
            <person name="Lucker S."/>
            <person name="Wagner M."/>
            <person name="Maixner F."/>
            <person name="Pelletier E."/>
            <person name="Koch H."/>
            <person name="Vacherie B."/>
            <person name="Rattei T."/>
            <person name="Sinninghe Damste J."/>
            <person name="Spieck E."/>
            <person name="Le Paslier D."/>
            <person name="Daims H."/>
        </authorList>
    </citation>
    <scope>NUCLEOTIDE SEQUENCE [LARGE SCALE GENOMIC DNA]</scope>
</reference>
<dbReference type="KEGG" id="nde:NIDE1342"/>
<dbReference type="Pfam" id="PF03968">
    <property type="entry name" value="LptD_N"/>
    <property type="match status" value="1"/>
</dbReference>
<feature type="domain" description="Organic solvent tolerance-like N-terminal" evidence="3">
    <location>
        <begin position="2"/>
        <end position="136"/>
    </location>
</feature>
<dbReference type="GO" id="GO:0015920">
    <property type="term" value="P:lipopolysaccharide transport"/>
    <property type="evidence" value="ECO:0007669"/>
    <property type="project" value="TreeGrafter"/>
</dbReference>
<accession>D8PCY3</accession>
<dbReference type="AlphaFoldDB" id="D8PCY3"/>
<dbReference type="Gene3D" id="2.60.450.10">
    <property type="entry name" value="Lipopolysaccharide (LPS) transport protein A like domain"/>
    <property type="match status" value="1"/>
</dbReference>
<evidence type="ECO:0000259" key="3">
    <source>
        <dbReference type="Pfam" id="PF03968"/>
    </source>
</evidence>
<dbReference type="HOGENOM" id="CLU_1683376_0_0_0"/>
<dbReference type="GO" id="GO:0017089">
    <property type="term" value="F:glycolipid transfer activity"/>
    <property type="evidence" value="ECO:0007669"/>
    <property type="project" value="TreeGrafter"/>
</dbReference>
<dbReference type="InterPro" id="IPR052037">
    <property type="entry name" value="LPS_export_LptA"/>
</dbReference>
<evidence type="ECO:0000256" key="1">
    <source>
        <dbReference type="ARBA" id="ARBA00022729"/>
    </source>
</evidence>
<dbReference type="PANTHER" id="PTHR36504:SF1">
    <property type="entry name" value="LIPOPOLYSACCHARIDE EXPORT SYSTEM PROTEIN LPTA"/>
    <property type="match status" value="1"/>
</dbReference>
<sequence>MTVSNQANTAIFDGAVVLTRGLLVVHSDHMVVSFHPNRNGADSKNANGATKPKNNSSASKPEPQGLDAAPAVSERSIRMVEATGRVRIEKEDGRATCQKAVYYEDEKKIILTGDPVAWQKGTRVSGKRIIMFLDEDRSVVEGDSQVVIEGESGGKR</sequence>
<keyword evidence="5" id="KW-1185">Reference proteome</keyword>
<dbReference type="eggNOG" id="COG1934">
    <property type="taxonomic scope" value="Bacteria"/>
</dbReference>
<feature type="region of interest" description="Disordered" evidence="2">
    <location>
        <begin position="35"/>
        <end position="74"/>
    </location>
</feature>
<dbReference type="PANTHER" id="PTHR36504">
    <property type="entry name" value="LIPOPOLYSACCHARIDE EXPORT SYSTEM PROTEIN LPTA"/>
    <property type="match status" value="1"/>
</dbReference>
<gene>
    <name evidence="4" type="ORF">NIDE1342</name>
</gene>
<name>D8PCY3_9BACT</name>
<dbReference type="STRING" id="330214.NIDE1342"/>
<dbReference type="EMBL" id="FP929003">
    <property type="protein sequence ID" value="CBK41092.1"/>
    <property type="molecule type" value="Genomic_DNA"/>
</dbReference>
<dbReference type="GO" id="GO:0009279">
    <property type="term" value="C:cell outer membrane"/>
    <property type="evidence" value="ECO:0007669"/>
    <property type="project" value="TreeGrafter"/>
</dbReference>
<organism evidence="4 5">
    <name type="scientific">Nitrospira defluvii</name>
    <dbReference type="NCBI Taxonomy" id="330214"/>
    <lineage>
        <taxon>Bacteria</taxon>
        <taxon>Pseudomonadati</taxon>
        <taxon>Nitrospirota</taxon>
        <taxon>Nitrospiria</taxon>
        <taxon>Nitrospirales</taxon>
        <taxon>Nitrospiraceae</taxon>
        <taxon>Nitrospira</taxon>
    </lineage>
</organism>
<dbReference type="InterPro" id="IPR005653">
    <property type="entry name" value="OstA-like_N"/>
</dbReference>
<evidence type="ECO:0000313" key="4">
    <source>
        <dbReference type="EMBL" id="CBK41092.1"/>
    </source>
</evidence>
<dbReference type="GO" id="GO:0030288">
    <property type="term" value="C:outer membrane-bounded periplasmic space"/>
    <property type="evidence" value="ECO:0007669"/>
    <property type="project" value="TreeGrafter"/>
</dbReference>
<keyword evidence="1" id="KW-0732">Signal</keyword>
<evidence type="ECO:0000256" key="2">
    <source>
        <dbReference type="SAM" id="MobiDB-lite"/>
    </source>
</evidence>
<dbReference type="Proteomes" id="UP000001660">
    <property type="component" value="Chromosome"/>
</dbReference>
<evidence type="ECO:0000313" key="5">
    <source>
        <dbReference type="Proteomes" id="UP000001660"/>
    </source>
</evidence>